<keyword evidence="3 7" id="KW-0812">Transmembrane</keyword>
<dbReference type="PROSITE" id="PS50850">
    <property type="entry name" value="MFS"/>
    <property type="match status" value="1"/>
</dbReference>
<keyword evidence="5 7" id="KW-0472">Membrane</keyword>
<feature type="transmembrane region" description="Helical" evidence="7">
    <location>
        <begin position="204"/>
        <end position="226"/>
    </location>
</feature>
<dbReference type="Proteomes" id="UP001190700">
    <property type="component" value="Unassembled WGS sequence"/>
</dbReference>
<dbReference type="InterPro" id="IPR001958">
    <property type="entry name" value="Tet-R_TetA/multi-R_MdtG-like"/>
</dbReference>
<evidence type="ECO:0000256" key="1">
    <source>
        <dbReference type="ARBA" id="ARBA00004141"/>
    </source>
</evidence>
<comment type="subcellular location">
    <subcellularLocation>
        <location evidence="1">Membrane</location>
        <topology evidence="1">Multi-pass membrane protein</topology>
    </subcellularLocation>
</comment>
<evidence type="ECO:0000256" key="4">
    <source>
        <dbReference type="ARBA" id="ARBA00022989"/>
    </source>
</evidence>
<dbReference type="AlphaFoldDB" id="A0AAE0GRG5"/>
<dbReference type="GO" id="GO:0022857">
    <property type="term" value="F:transmembrane transporter activity"/>
    <property type="evidence" value="ECO:0007669"/>
    <property type="project" value="InterPro"/>
</dbReference>
<proteinExistence type="predicted"/>
<reference evidence="9 10" key="1">
    <citation type="journal article" date="2015" name="Genome Biol. Evol.">
        <title>Comparative Genomics of a Bacterivorous Green Alga Reveals Evolutionary Causalities and Consequences of Phago-Mixotrophic Mode of Nutrition.</title>
        <authorList>
            <person name="Burns J.A."/>
            <person name="Paasch A."/>
            <person name="Narechania A."/>
            <person name="Kim E."/>
        </authorList>
    </citation>
    <scope>NUCLEOTIDE SEQUENCE [LARGE SCALE GENOMIC DNA]</scope>
    <source>
        <strain evidence="9 10">PLY_AMNH</strain>
    </source>
</reference>
<dbReference type="InterPro" id="IPR020846">
    <property type="entry name" value="MFS_dom"/>
</dbReference>
<feature type="transmembrane region" description="Helical" evidence="7">
    <location>
        <begin position="67"/>
        <end position="89"/>
    </location>
</feature>
<dbReference type="SUPFAM" id="SSF103473">
    <property type="entry name" value="MFS general substrate transporter"/>
    <property type="match status" value="1"/>
</dbReference>
<feature type="transmembrane region" description="Helical" evidence="7">
    <location>
        <begin position="621"/>
        <end position="645"/>
    </location>
</feature>
<dbReference type="InterPro" id="IPR036259">
    <property type="entry name" value="MFS_trans_sf"/>
</dbReference>
<sequence length="649" mass="68013">MQRIRSFRDVLVLPTTAHPAPTPIDAKLKLAIVVAIFSAGVATSMLFSMNYFMVSWTNVGQGSESRIGAYSGLLAGANPLGSAISGVFWGKISDRFGRRPAVLLSNVGGLICALWLGLSASYWSMLGARISSGLVNGLGVVLKTVIGEVCDETNQARGFSYISVGWGLGTAAGPTLGALLSEPCAEWGWFHAHRCPALLVDLPFLLPCCASALFCAIAVGICHVFLPETCPAILRQRDADYSSVADGETSGLLETDSDIEEDNPAGLPATSSGGAKVEDVIILLRSPLECTTDLDEASLSGPGIPSPSCAAFPATLDPALTTTKSALRETPLECSAMDNSHELNMHDMGRQHEEALSTAPAPLRNFDLGAVLRSTGAEVACTEKDEVLVDATEVELACLHEDCAGQEGLLTSAGPRLERETQDLAQEKMNSLSTRQLLREPGVAGTLAMNMLCAFILVLVTEVTPLYVAAPEEVGGLGASMQQLGLLLTAAGIVLLVYTYTVYPSLNRWLGPLKGLRFGLFTLAVVFIITPMASLAHWSGSQVLQWSILVLAVIGRNCAGPTCMTACSILISNGAPRTQLGQINGIAGSTMSASRGAGPMVGGCLWALAVAWHGIPGHQALPFVLLAILAVAGGVLSHLLPLSLLKPRS</sequence>
<dbReference type="PANTHER" id="PTHR23504">
    <property type="entry name" value="MAJOR FACILITATOR SUPERFAMILY DOMAIN-CONTAINING PROTEIN 10"/>
    <property type="match status" value="1"/>
</dbReference>
<keyword evidence="2" id="KW-0813">Transport</keyword>
<feature type="transmembrane region" description="Helical" evidence="7">
    <location>
        <begin position="548"/>
        <end position="575"/>
    </location>
</feature>
<dbReference type="GO" id="GO:0016020">
    <property type="term" value="C:membrane"/>
    <property type="evidence" value="ECO:0007669"/>
    <property type="project" value="UniProtKB-SubCell"/>
</dbReference>
<feature type="region of interest" description="Disordered" evidence="6">
    <location>
        <begin position="245"/>
        <end position="272"/>
    </location>
</feature>
<evidence type="ECO:0000256" key="7">
    <source>
        <dbReference type="SAM" id="Phobius"/>
    </source>
</evidence>
<evidence type="ECO:0000256" key="2">
    <source>
        <dbReference type="ARBA" id="ARBA00022448"/>
    </source>
</evidence>
<dbReference type="Pfam" id="PF07690">
    <property type="entry name" value="MFS_1"/>
    <property type="match status" value="1"/>
</dbReference>
<dbReference type="InterPro" id="IPR011701">
    <property type="entry name" value="MFS"/>
</dbReference>
<evidence type="ECO:0000313" key="10">
    <source>
        <dbReference type="Proteomes" id="UP001190700"/>
    </source>
</evidence>
<accession>A0AAE0GRG5</accession>
<dbReference type="Gene3D" id="1.20.1250.20">
    <property type="entry name" value="MFS general substrate transporter like domains"/>
    <property type="match status" value="2"/>
</dbReference>
<dbReference type="PANTHER" id="PTHR23504:SF15">
    <property type="entry name" value="MAJOR FACILITATOR SUPERFAMILY (MFS) PROFILE DOMAIN-CONTAINING PROTEIN"/>
    <property type="match status" value="1"/>
</dbReference>
<evidence type="ECO:0000256" key="6">
    <source>
        <dbReference type="SAM" id="MobiDB-lite"/>
    </source>
</evidence>
<keyword evidence="4 7" id="KW-1133">Transmembrane helix</keyword>
<comment type="caution">
    <text evidence="9">The sequence shown here is derived from an EMBL/GenBank/DDBJ whole genome shotgun (WGS) entry which is preliminary data.</text>
</comment>
<feature type="transmembrane region" description="Helical" evidence="7">
    <location>
        <begin position="596"/>
        <end position="615"/>
    </location>
</feature>
<feature type="transmembrane region" description="Helical" evidence="7">
    <location>
        <begin position="481"/>
        <end position="503"/>
    </location>
</feature>
<feature type="domain" description="Major facilitator superfamily (MFS) profile" evidence="8">
    <location>
        <begin position="28"/>
        <end position="645"/>
    </location>
</feature>
<feature type="transmembrane region" description="Helical" evidence="7">
    <location>
        <begin position="101"/>
        <end position="123"/>
    </location>
</feature>
<evidence type="ECO:0000256" key="3">
    <source>
        <dbReference type="ARBA" id="ARBA00022692"/>
    </source>
</evidence>
<dbReference type="EMBL" id="LGRX02003061">
    <property type="protein sequence ID" value="KAK3283044.1"/>
    <property type="molecule type" value="Genomic_DNA"/>
</dbReference>
<organism evidence="9 10">
    <name type="scientific">Cymbomonas tetramitiformis</name>
    <dbReference type="NCBI Taxonomy" id="36881"/>
    <lineage>
        <taxon>Eukaryota</taxon>
        <taxon>Viridiplantae</taxon>
        <taxon>Chlorophyta</taxon>
        <taxon>Pyramimonadophyceae</taxon>
        <taxon>Pyramimonadales</taxon>
        <taxon>Pyramimonadaceae</taxon>
        <taxon>Cymbomonas</taxon>
    </lineage>
</organism>
<name>A0AAE0GRG5_9CHLO</name>
<keyword evidence="10" id="KW-1185">Reference proteome</keyword>
<dbReference type="PRINTS" id="PR01035">
    <property type="entry name" value="TCRTETA"/>
</dbReference>
<evidence type="ECO:0000313" key="9">
    <source>
        <dbReference type="EMBL" id="KAK3283044.1"/>
    </source>
</evidence>
<feature type="transmembrane region" description="Helical" evidence="7">
    <location>
        <begin position="442"/>
        <end position="461"/>
    </location>
</feature>
<feature type="transmembrane region" description="Helical" evidence="7">
    <location>
        <begin position="515"/>
        <end position="536"/>
    </location>
</feature>
<gene>
    <name evidence="9" type="ORF">CYMTET_9242</name>
</gene>
<evidence type="ECO:0000256" key="5">
    <source>
        <dbReference type="ARBA" id="ARBA00023136"/>
    </source>
</evidence>
<feature type="transmembrane region" description="Helical" evidence="7">
    <location>
        <begin position="28"/>
        <end position="47"/>
    </location>
</feature>
<protein>
    <recommendedName>
        <fullName evidence="8">Major facilitator superfamily (MFS) profile domain-containing protein</fullName>
    </recommendedName>
</protein>
<evidence type="ECO:0000259" key="8">
    <source>
        <dbReference type="PROSITE" id="PS50850"/>
    </source>
</evidence>